<dbReference type="Proteomes" id="UP001062776">
    <property type="component" value="Unassembled WGS sequence"/>
</dbReference>
<dbReference type="InterPro" id="IPR052350">
    <property type="entry name" value="Metallo-dep_Lactonases"/>
</dbReference>
<accession>A0ABQ0PX50</accession>
<dbReference type="InterPro" id="IPR032466">
    <property type="entry name" value="Metal_Hydrolase"/>
</dbReference>
<keyword evidence="3" id="KW-0378">Hydrolase</keyword>
<dbReference type="InterPro" id="IPR006680">
    <property type="entry name" value="Amidohydro-rel"/>
</dbReference>
<dbReference type="GO" id="GO:0016787">
    <property type="term" value="F:hydrolase activity"/>
    <property type="evidence" value="ECO:0007669"/>
    <property type="project" value="UniProtKB-KW"/>
</dbReference>
<proteinExistence type="inferred from homology"/>
<dbReference type="Pfam" id="PF04909">
    <property type="entry name" value="Amidohydro_2"/>
    <property type="match status" value="1"/>
</dbReference>
<reference evidence="3" key="1">
    <citation type="submission" date="2013-04" db="EMBL/GenBank/DDBJ databases">
        <title>The genome sequencing project of 58 acetic acid bacteria.</title>
        <authorList>
            <person name="Okamoto-Kainuma A."/>
            <person name="Ishikawa M."/>
            <person name="Umino S."/>
            <person name="Koizumi Y."/>
            <person name="Shiwa Y."/>
            <person name="Yoshikawa H."/>
            <person name="Matsutani M."/>
            <person name="Matsushita K."/>
        </authorList>
    </citation>
    <scope>NUCLEOTIDE SEQUENCE</scope>
    <source>
        <strain evidence="3">NRIC 0535</strain>
    </source>
</reference>
<dbReference type="PANTHER" id="PTHR43569:SF1">
    <property type="entry name" value="BLL3371 PROTEIN"/>
    <property type="match status" value="1"/>
</dbReference>
<evidence type="ECO:0000259" key="2">
    <source>
        <dbReference type="Pfam" id="PF04909"/>
    </source>
</evidence>
<dbReference type="SUPFAM" id="SSF51556">
    <property type="entry name" value="Metallo-dependent hydrolases"/>
    <property type="match status" value="1"/>
</dbReference>
<comment type="caution">
    <text evidence="3">The sequence shown here is derived from an EMBL/GenBank/DDBJ whole genome shotgun (WGS) entry which is preliminary data.</text>
</comment>
<comment type="similarity">
    <text evidence="1">Belongs to the metallo-dependent hydrolases superfamily.</text>
</comment>
<name>A0ABQ0PX50_9PROT</name>
<keyword evidence="4" id="KW-1185">Reference proteome</keyword>
<evidence type="ECO:0000256" key="1">
    <source>
        <dbReference type="ARBA" id="ARBA00038310"/>
    </source>
</evidence>
<evidence type="ECO:0000313" key="3">
    <source>
        <dbReference type="EMBL" id="GBQ83816.1"/>
    </source>
</evidence>
<feature type="domain" description="Amidohydrolase-related" evidence="2">
    <location>
        <begin position="5"/>
        <end position="306"/>
    </location>
</feature>
<dbReference type="EMBL" id="BAPV01000003">
    <property type="protein sequence ID" value="GBQ83816.1"/>
    <property type="molecule type" value="Genomic_DNA"/>
</dbReference>
<dbReference type="PANTHER" id="PTHR43569">
    <property type="entry name" value="AMIDOHYDROLASE"/>
    <property type="match status" value="1"/>
</dbReference>
<dbReference type="Gene3D" id="3.20.20.140">
    <property type="entry name" value="Metal-dependent hydrolases"/>
    <property type="match status" value="1"/>
</dbReference>
<protein>
    <submittedName>
        <fullName evidence="3">Metal-dependent hydrolase</fullName>
    </submittedName>
</protein>
<evidence type="ECO:0000313" key="4">
    <source>
        <dbReference type="Proteomes" id="UP001062776"/>
    </source>
</evidence>
<gene>
    <name evidence="3" type="ORF">AA0535_0342</name>
</gene>
<sequence>MDFVDAHMHLIDPERLPYPWLSPPFDPEGPNGDTSAIAKPYTLQSYGQDISRCKVRGLVHVEAGVGLDDGSVELAHIHQILTEALSSRQAAGSIGLEGAAIVAYASLHTPDLAARLDVLSRFPLLRGVRHIVNFHPSRQRAYPGPDRTLDPVWREGLAMLAARDLSFDLQCFPEQMPGLAALFRHHDSLRVVIDHLGMPLLDEPGGYHVWDAGMTAMAACPNVQVKLSGFGFLRRDWDYGDVAPVISRVIDLFGIERCMVASDFPTDLLFAPAQKTLDCIARFSTTLSFDERAALLGGNAARFYRLGFTF</sequence>
<dbReference type="RefSeq" id="WP_264814178.1">
    <property type="nucleotide sequence ID" value="NZ_BAPV01000003.1"/>
</dbReference>
<organism evidence="3 4">
    <name type="scientific">Asaia krungthepensis NRIC 0535</name>
    <dbReference type="NCBI Taxonomy" id="1307925"/>
    <lineage>
        <taxon>Bacteria</taxon>
        <taxon>Pseudomonadati</taxon>
        <taxon>Pseudomonadota</taxon>
        <taxon>Alphaproteobacteria</taxon>
        <taxon>Acetobacterales</taxon>
        <taxon>Acetobacteraceae</taxon>
        <taxon>Asaia</taxon>
    </lineage>
</organism>